<dbReference type="InterPro" id="IPR004045">
    <property type="entry name" value="Glutathione_S-Trfase_N"/>
</dbReference>
<dbReference type="SFLD" id="SFLDG00358">
    <property type="entry name" value="Main_(cytGST)"/>
    <property type="match status" value="1"/>
</dbReference>
<evidence type="ECO:0000313" key="4">
    <source>
        <dbReference type="EMBL" id="SLN67537.1"/>
    </source>
</evidence>
<dbReference type="SUPFAM" id="SSF52833">
    <property type="entry name" value="Thioredoxin-like"/>
    <property type="match status" value="1"/>
</dbReference>
<dbReference type="GO" id="GO:0016491">
    <property type="term" value="F:oxidoreductase activity"/>
    <property type="evidence" value="ECO:0007669"/>
    <property type="project" value="UniProtKB-KW"/>
</dbReference>
<dbReference type="InterPro" id="IPR036249">
    <property type="entry name" value="Thioredoxin-like_sf"/>
</dbReference>
<protein>
    <submittedName>
        <fullName evidence="4">Disulfide-bond oxidoreductase YfcG</fullName>
        <ecNumber evidence="4">1.8.4.-</ecNumber>
    </submittedName>
</protein>
<sequence>MAVQLYCFGESGHSYKAALTLTLCGIDWAPVFVDFFNSETRSKEFRKLNVMGECPVLVEGSLVLSQSGAIQTWAADETGKLGGQTSAQAREVLRWLLWDNHKMSSLAGSQRFLLNFLHEEKRPQEVIRWQAGRLEAALGTLDAALQGREFLVGRDVTLADLACCSYLFYEEPFGFSRADWPAIDRWLDRIAGLRGWAHPYDMMPGSPADRA</sequence>
<dbReference type="SUPFAM" id="SSF47616">
    <property type="entry name" value="GST C-terminal domain-like"/>
    <property type="match status" value="1"/>
</dbReference>
<proteinExistence type="inferred from homology"/>
<feature type="domain" description="GST C-terminal" evidence="3">
    <location>
        <begin position="85"/>
        <end position="211"/>
    </location>
</feature>
<evidence type="ECO:0000259" key="2">
    <source>
        <dbReference type="PROSITE" id="PS50404"/>
    </source>
</evidence>
<dbReference type="PROSITE" id="PS50405">
    <property type="entry name" value="GST_CTER"/>
    <property type="match status" value="1"/>
</dbReference>
<dbReference type="PROSITE" id="PS50404">
    <property type="entry name" value="GST_NTER"/>
    <property type="match status" value="1"/>
</dbReference>
<dbReference type="Proteomes" id="UP000193862">
    <property type="component" value="Unassembled WGS sequence"/>
</dbReference>
<accession>A0A1Y5TQ95</accession>
<dbReference type="CDD" id="cd03056">
    <property type="entry name" value="GST_N_4"/>
    <property type="match status" value="1"/>
</dbReference>
<dbReference type="Pfam" id="PF02798">
    <property type="entry name" value="GST_N"/>
    <property type="match status" value="1"/>
</dbReference>
<dbReference type="RefSeq" id="WP_085837951.1">
    <property type="nucleotide sequence ID" value="NZ_FWFS01000013.1"/>
</dbReference>
<keyword evidence="4" id="KW-0560">Oxidoreductase</keyword>
<evidence type="ECO:0000256" key="1">
    <source>
        <dbReference type="RuleBase" id="RU003494"/>
    </source>
</evidence>
<dbReference type="Pfam" id="PF00043">
    <property type="entry name" value="GST_C"/>
    <property type="match status" value="1"/>
</dbReference>
<dbReference type="InterPro" id="IPR010987">
    <property type="entry name" value="Glutathione-S-Trfase_C-like"/>
</dbReference>
<dbReference type="InterPro" id="IPR004046">
    <property type="entry name" value="GST_C"/>
</dbReference>
<dbReference type="EC" id="1.8.4.-" evidence="4"/>
<dbReference type="InterPro" id="IPR036282">
    <property type="entry name" value="Glutathione-S-Trfase_C_sf"/>
</dbReference>
<organism evidence="4 5">
    <name type="scientific">Aquimixticola soesokkakensis</name>
    <dbReference type="NCBI Taxonomy" id="1519096"/>
    <lineage>
        <taxon>Bacteria</taxon>
        <taxon>Pseudomonadati</taxon>
        <taxon>Pseudomonadota</taxon>
        <taxon>Alphaproteobacteria</taxon>
        <taxon>Rhodobacterales</taxon>
        <taxon>Paracoccaceae</taxon>
        <taxon>Aquimixticola</taxon>
    </lineage>
</organism>
<feature type="domain" description="GST N-terminal" evidence="2">
    <location>
        <begin position="1"/>
        <end position="82"/>
    </location>
</feature>
<comment type="similarity">
    <text evidence="1">Belongs to the GST superfamily.</text>
</comment>
<dbReference type="AlphaFoldDB" id="A0A1Y5TQ95"/>
<dbReference type="EMBL" id="FWFS01000013">
    <property type="protein sequence ID" value="SLN67537.1"/>
    <property type="molecule type" value="Genomic_DNA"/>
</dbReference>
<dbReference type="Gene3D" id="3.40.30.10">
    <property type="entry name" value="Glutaredoxin"/>
    <property type="match status" value="1"/>
</dbReference>
<dbReference type="Gene3D" id="1.20.1050.10">
    <property type="match status" value="1"/>
</dbReference>
<evidence type="ECO:0000259" key="3">
    <source>
        <dbReference type="PROSITE" id="PS50405"/>
    </source>
</evidence>
<keyword evidence="5" id="KW-1185">Reference proteome</keyword>
<reference evidence="4 5" key="1">
    <citation type="submission" date="2017-03" db="EMBL/GenBank/DDBJ databases">
        <authorList>
            <person name="Afonso C.L."/>
            <person name="Miller P.J."/>
            <person name="Scott M.A."/>
            <person name="Spackman E."/>
            <person name="Goraichik I."/>
            <person name="Dimitrov K.M."/>
            <person name="Suarez D.L."/>
            <person name="Swayne D.E."/>
        </authorList>
    </citation>
    <scope>NUCLEOTIDE SEQUENCE [LARGE SCALE GENOMIC DNA]</scope>
    <source>
        <strain evidence="4 5">CECT 8620</strain>
    </source>
</reference>
<dbReference type="SFLD" id="SFLDS00019">
    <property type="entry name" value="Glutathione_Transferase_(cytos"/>
    <property type="match status" value="1"/>
</dbReference>
<dbReference type="InterPro" id="IPR040079">
    <property type="entry name" value="Glutathione_S-Trfase"/>
</dbReference>
<name>A0A1Y5TQ95_9RHOB</name>
<gene>
    <name evidence="4" type="primary">yfcG_3</name>
    <name evidence="4" type="ORF">AQS8620_03157</name>
</gene>
<dbReference type="PANTHER" id="PTHR44051:SF2">
    <property type="entry name" value="HYPOTHETICAL GLUTATHIONE S-TRANSFERASE LIKE PROTEIN"/>
    <property type="match status" value="1"/>
</dbReference>
<dbReference type="OrthoDB" id="9810080at2"/>
<evidence type="ECO:0000313" key="5">
    <source>
        <dbReference type="Proteomes" id="UP000193862"/>
    </source>
</evidence>
<dbReference type="PANTHER" id="PTHR44051">
    <property type="entry name" value="GLUTATHIONE S-TRANSFERASE-RELATED"/>
    <property type="match status" value="1"/>
</dbReference>